<evidence type="ECO:0000256" key="4">
    <source>
        <dbReference type="ARBA" id="ARBA00022771"/>
    </source>
</evidence>
<gene>
    <name evidence="11" type="ORF">PgNI_08228</name>
</gene>
<dbReference type="GO" id="GO:0008270">
    <property type="term" value="F:zinc ion binding"/>
    <property type="evidence" value="ECO:0007669"/>
    <property type="project" value="UniProtKB-KW"/>
</dbReference>
<evidence type="ECO:0000256" key="8">
    <source>
        <dbReference type="SAM" id="MobiDB-lite"/>
    </source>
</evidence>
<evidence type="ECO:0000313" key="11">
    <source>
        <dbReference type="RefSeq" id="XP_030978645.1"/>
    </source>
</evidence>
<feature type="compositionally biased region" description="Low complexity" evidence="8">
    <location>
        <begin position="321"/>
        <end position="333"/>
    </location>
</feature>
<reference evidence="11" key="2">
    <citation type="submission" date="2019-10" db="EMBL/GenBank/DDBJ databases">
        <authorList>
            <consortium name="NCBI Genome Project"/>
        </authorList>
    </citation>
    <scope>NUCLEOTIDE SEQUENCE</scope>
    <source>
        <strain evidence="11">NI907</strain>
    </source>
</reference>
<reference evidence="10 11" key="1">
    <citation type="journal article" date="2019" name="Mol. Biol. Evol.">
        <title>Blast fungal genomes show frequent chromosomal changes, gene gains and losses, and effector gene turnover.</title>
        <authorList>
            <person name="Gomez Luciano L.B."/>
            <person name="Jason Tsai I."/>
            <person name="Chuma I."/>
            <person name="Tosa Y."/>
            <person name="Chen Y.H."/>
            <person name="Li J.Y."/>
            <person name="Li M.Y."/>
            <person name="Jade Lu M.Y."/>
            <person name="Nakayashiki H."/>
            <person name="Li W.H."/>
        </authorList>
    </citation>
    <scope>NUCLEOTIDE SEQUENCE [LARGE SCALE GENOMIC DNA]</scope>
    <source>
        <strain evidence="10 11">NI907</strain>
    </source>
</reference>
<keyword evidence="6" id="KW-0539">Nucleus</keyword>
<reference evidence="11" key="3">
    <citation type="submission" date="2025-08" db="UniProtKB">
        <authorList>
            <consortium name="RefSeq"/>
        </authorList>
    </citation>
    <scope>IDENTIFICATION</scope>
    <source>
        <strain evidence="11">NI907</strain>
    </source>
</reference>
<dbReference type="GeneID" id="41963136"/>
<dbReference type="AlphaFoldDB" id="A0A6P8AUS1"/>
<dbReference type="PANTHER" id="PTHR40626:SF30">
    <property type="entry name" value="FINGER DOMAIN PROTEIN, PUTATIVE (AFU_ORTHOLOGUE AFUA_4G13600)-RELATED"/>
    <property type="match status" value="1"/>
</dbReference>
<evidence type="ECO:0000259" key="9">
    <source>
        <dbReference type="PROSITE" id="PS50157"/>
    </source>
</evidence>
<feature type="compositionally biased region" description="Pro residues" evidence="8">
    <location>
        <begin position="91"/>
        <end position="100"/>
    </location>
</feature>
<feature type="compositionally biased region" description="Low complexity" evidence="8">
    <location>
        <begin position="64"/>
        <end position="84"/>
    </location>
</feature>
<dbReference type="InterPro" id="IPR036236">
    <property type="entry name" value="Znf_C2H2_sf"/>
</dbReference>
<feature type="compositionally biased region" description="Polar residues" evidence="8">
    <location>
        <begin position="310"/>
        <end position="319"/>
    </location>
</feature>
<dbReference type="InterPro" id="IPR051059">
    <property type="entry name" value="VerF-like"/>
</dbReference>
<keyword evidence="4 7" id="KW-0863">Zinc-finger</keyword>
<dbReference type="InterPro" id="IPR013087">
    <property type="entry name" value="Znf_C2H2_type"/>
</dbReference>
<dbReference type="GO" id="GO:0005634">
    <property type="term" value="C:nucleus"/>
    <property type="evidence" value="ECO:0007669"/>
    <property type="project" value="UniProtKB-SubCell"/>
</dbReference>
<dbReference type="SMART" id="SM00355">
    <property type="entry name" value="ZnF_C2H2"/>
    <property type="match status" value="2"/>
</dbReference>
<dbReference type="KEGG" id="pgri:PgNI_08228"/>
<feature type="compositionally biased region" description="Polar residues" evidence="8">
    <location>
        <begin position="149"/>
        <end position="162"/>
    </location>
</feature>
<accession>A0A6P8AUS1</accession>
<dbReference type="GO" id="GO:0000785">
    <property type="term" value="C:chromatin"/>
    <property type="evidence" value="ECO:0007669"/>
    <property type="project" value="TreeGrafter"/>
</dbReference>
<feature type="compositionally biased region" description="Basic and acidic residues" evidence="8">
    <location>
        <begin position="15"/>
        <end position="24"/>
    </location>
</feature>
<dbReference type="Gene3D" id="3.30.160.60">
    <property type="entry name" value="Classic Zinc Finger"/>
    <property type="match status" value="1"/>
</dbReference>
<dbReference type="RefSeq" id="XP_030978645.1">
    <property type="nucleotide sequence ID" value="XM_031128227.1"/>
</dbReference>
<dbReference type="Proteomes" id="UP000515153">
    <property type="component" value="Chromosome V"/>
</dbReference>
<sequence length="1213" mass="131202">MSSLKFIMDVDVDHEDPHRDKKAAESFATTSGTRVPDPSAYQRQASPSGQGNLGTTSPPLIPVTRSITSTATTATTRSYTSPTAISAIIEGPPPPAPPPRTQLRTITLPSRQLSAEAGSYQTGSSDSQSGPTEATSLSARPAALRRHSTTSARTMDQHSYSPLSPMRMGARGGPGRAASLGGFVDSSGQASSSVPNRPLQPQTHLESPIRLTPITGRISRARKGQPVHVCDICRPAKTFTRAEHLRRHQLGHGTPQFPCLVPGCDRAFHRADLLVRHQQKHQEGDSAPTPSRPNRDQSPSGGPGRRATTYPANTSNVTLRQGPSSGASQTTSGSGSGPGAPTEAAPNDTPSTPNINHTRLHHAFDSSPAGNPNSQASPFDVSKRFSIDAGPRRISQDFNSAYTLSPSAQDNPTIRYTTVPTTYDPVPSQISFNPVNYQAPREARQLCVVTEGLSGPSSSLHVPDAGIPDLSLSPMYQSSTDGSTYSTPSDPRALNAPWAVPRQSSPQMYPALSVETTSSGPWTTPYVYSQGQTSPSSIVSPPMFSAYSEFGHPYGSFIDESIGPYPAMNQADHLQLAMDENSTRASNFPRGNESQGDSLPSGVEIRNRSLMGGLVAPVPVMPADHVGMNSGFVRQKPMMTVAPSPSITASSGGGGFSSSHGTGFGFGSGDDGSVGPNGFANSRIRSGCASGPISLTSPLPRHIHNAMPTYEDVYWDNLDPEYPFIHRRMSDEAGDDVLRSAMAAVGAQCLDGLEHRVRSNILHKHAWEEVRRIPKWNLQTMQAILLCEYLARFRGKRLIHQPSKPFENLYSRRCSDQFQAINQVHSLFDAALTAQSNPQLSAQNRWRNWLAKESYRRLASSCFVLDIHASLYHQTSRTRDFNMLEVGSAPPLTFTGPSQDLWDARSAEEWDAILNSNPAAGTPMPMPPSETVAAMLPEDGSSMAARNGPQRSFDQFLILATETLRLPKRVLGRGLSDHTLLATGSDQFTTQLVSYSAAFQVEDRIAKLFRYSPIANTYLALHHTPLHELLAVTGSPGNFHHKNLPYQQGRIRQWTASLKTLDSNFSKTAGHFDKSALRAVVYATRALAEFLSNSSTVKSTVGAFTDYWGIFVCTLICWACRTRAAAAVDGSIGDRPIATSEQEAREWLHLTASLQPTDDAAINTLVQDGRWAGVIDLARRQIEQDCSARSSGNIIADVLAVLKRLDGDRRKMF</sequence>
<feature type="domain" description="C2H2-type" evidence="9">
    <location>
        <begin position="257"/>
        <end position="286"/>
    </location>
</feature>
<evidence type="ECO:0000256" key="2">
    <source>
        <dbReference type="ARBA" id="ARBA00022723"/>
    </source>
</evidence>
<feature type="region of interest" description="Disordered" evidence="8">
    <location>
        <begin position="277"/>
        <end position="379"/>
    </location>
</feature>
<dbReference type="GO" id="GO:0006351">
    <property type="term" value="P:DNA-templated transcription"/>
    <property type="evidence" value="ECO:0007669"/>
    <property type="project" value="InterPro"/>
</dbReference>
<dbReference type="GO" id="GO:0000978">
    <property type="term" value="F:RNA polymerase II cis-regulatory region sequence-specific DNA binding"/>
    <property type="evidence" value="ECO:0007669"/>
    <property type="project" value="InterPro"/>
</dbReference>
<dbReference type="Pfam" id="PF04082">
    <property type="entry name" value="Fungal_trans"/>
    <property type="match status" value="1"/>
</dbReference>
<keyword evidence="2" id="KW-0479">Metal-binding</keyword>
<evidence type="ECO:0000256" key="7">
    <source>
        <dbReference type="PROSITE-ProRule" id="PRU00042"/>
    </source>
</evidence>
<dbReference type="PANTHER" id="PTHR40626">
    <property type="entry name" value="MIP31509P"/>
    <property type="match status" value="1"/>
</dbReference>
<name>A0A6P8AUS1_PYRGI</name>
<feature type="compositionally biased region" description="Polar residues" evidence="8">
    <location>
        <begin position="102"/>
        <end position="138"/>
    </location>
</feature>
<dbReference type="InterPro" id="IPR007219">
    <property type="entry name" value="XnlR_reg_dom"/>
</dbReference>
<evidence type="ECO:0000256" key="3">
    <source>
        <dbReference type="ARBA" id="ARBA00022737"/>
    </source>
</evidence>
<evidence type="ECO:0000256" key="5">
    <source>
        <dbReference type="ARBA" id="ARBA00022833"/>
    </source>
</evidence>
<evidence type="ECO:0000256" key="6">
    <source>
        <dbReference type="ARBA" id="ARBA00023242"/>
    </source>
</evidence>
<organism evidence="10 11">
    <name type="scientific">Pyricularia grisea</name>
    <name type="common">Crabgrass-specific blast fungus</name>
    <name type="synonym">Magnaporthe grisea</name>
    <dbReference type="NCBI Taxonomy" id="148305"/>
    <lineage>
        <taxon>Eukaryota</taxon>
        <taxon>Fungi</taxon>
        <taxon>Dikarya</taxon>
        <taxon>Ascomycota</taxon>
        <taxon>Pezizomycotina</taxon>
        <taxon>Sordariomycetes</taxon>
        <taxon>Sordariomycetidae</taxon>
        <taxon>Magnaporthales</taxon>
        <taxon>Pyriculariaceae</taxon>
        <taxon>Pyricularia</taxon>
    </lineage>
</organism>
<feature type="region of interest" description="Disordered" evidence="8">
    <location>
        <begin position="1"/>
        <end position="207"/>
    </location>
</feature>
<feature type="compositionally biased region" description="Polar residues" evidence="8">
    <location>
        <begin position="368"/>
        <end position="377"/>
    </location>
</feature>
<evidence type="ECO:0000313" key="10">
    <source>
        <dbReference type="Proteomes" id="UP000515153"/>
    </source>
</evidence>
<dbReference type="PROSITE" id="PS00028">
    <property type="entry name" value="ZINC_FINGER_C2H2_1"/>
    <property type="match status" value="1"/>
</dbReference>
<evidence type="ECO:0000256" key="1">
    <source>
        <dbReference type="ARBA" id="ARBA00004123"/>
    </source>
</evidence>
<keyword evidence="5" id="KW-0862">Zinc</keyword>
<keyword evidence="10" id="KW-1185">Reference proteome</keyword>
<feature type="compositionally biased region" description="Polar residues" evidence="8">
    <location>
        <begin position="348"/>
        <end position="357"/>
    </location>
</feature>
<dbReference type="PROSITE" id="PS50157">
    <property type="entry name" value="ZINC_FINGER_C2H2_2"/>
    <property type="match status" value="1"/>
</dbReference>
<feature type="compositionally biased region" description="Polar residues" evidence="8">
    <location>
        <begin position="41"/>
        <end position="58"/>
    </location>
</feature>
<keyword evidence="3" id="KW-0677">Repeat</keyword>
<dbReference type="GO" id="GO:0000981">
    <property type="term" value="F:DNA-binding transcription factor activity, RNA polymerase II-specific"/>
    <property type="evidence" value="ECO:0007669"/>
    <property type="project" value="InterPro"/>
</dbReference>
<dbReference type="SUPFAM" id="SSF57667">
    <property type="entry name" value="beta-beta-alpha zinc fingers"/>
    <property type="match status" value="1"/>
</dbReference>
<feature type="compositionally biased region" description="Polar residues" evidence="8">
    <location>
        <begin position="186"/>
        <end position="205"/>
    </location>
</feature>
<dbReference type="CDD" id="cd12148">
    <property type="entry name" value="fungal_TF_MHR"/>
    <property type="match status" value="1"/>
</dbReference>
<proteinExistence type="predicted"/>
<comment type="subcellular location">
    <subcellularLocation>
        <location evidence="1">Nucleus</location>
    </subcellularLocation>
</comment>
<protein>
    <recommendedName>
        <fullName evidence="9">C2H2-type domain-containing protein</fullName>
    </recommendedName>
</protein>